<comment type="caution">
    <text evidence="1">The sequence shown here is derived from an EMBL/GenBank/DDBJ whole genome shotgun (WGS) entry which is preliminary data.</text>
</comment>
<gene>
    <name evidence="1" type="ORF">DWX92_01635</name>
</gene>
<dbReference type="AlphaFoldDB" id="A0A412JA76"/>
<protein>
    <submittedName>
        <fullName evidence="1">Uncharacterized protein</fullName>
    </submittedName>
</protein>
<accession>A0A412JA76</accession>
<sequence length="159" mass="18190">MLDQYLEEALFLMQLIGIKVFTDKKANSLIDTIDSRTKLALGKRAKSEAIEYLKANGINIGNNSTYAALQEKSDKFWANPKAELLEKDWHIILNNNKSMELIILEIPSRSLSVIDGKKSGLHIRPDKPYMLDLNIDSKTFIDRGSKIDFKPYIKNKVKY</sequence>
<evidence type="ECO:0000313" key="1">
    <source>
        <dbReference type="EMBL" id="RGS49212.1"/>
    </source>
</evidence>
<reference evidence="1 2" key="1">
    <citation type="submission" date="2018-08" db="EMBL/GenBank/DDBJ databases">
        <title>A genome reference for cultivated species of the human gut microbiota.</title>
        <authorList>
            <person name="Zou Y."/>
            <person name="Xue W."/>
            <person name="Luo G."/>
        </authorList>
    </citation>
    <scope>NUCLEOTIDE SEQUENCE [LARGE SCALE GENOMIC DNA]</scope>
    <source>
        <strain evidence="1 2">AF22-10AC</strain>
    </source>
</reference>
<dbReference type="Proteomes" id="UP000285274">
    <property type="component" value="Unassembled WGS sequence"/>
</dbReference>
<organism evidence="1 2">
    <name type="scientific">Holdemanella biformis</name>
    <dbReference type="NCBI Taxonomy" id="1735"/>
    <lineage>
        <taxon>Bacteria</taxon>
        <taxon>Bacillati</taxon>
        <taxon>Bacillota</taxon>
        <taxon>Erysipelotrichia</taxon>
        <taxon>Erysipelotrichales</taxon>
        <taxon>Erysipelotrichaceae</taxon>
        <taxon>Holdemanella</taxon>
    </lineage>
</organism>
<dbReference type="RefSeq" id="WP_118318969.1">
    <property type="nucleotide sequence ID" value="NZ_QRVM01000003.1"/>
</dbReference>
<name>A0A412JA76_9FIRM</name>
<evidence type="ECO:0000313" key="2">
    <source>
        <dbReference type="Proteomes" id="UP000285274"/>
    </source>
</evidence>
<dbReference type="EMBL" id="QRVM01000003">
    <property type="protein sequence ID" value="RGS49212.1"/>
    <property type="molecule type" value="Genomic_DNA"/>
</dbReference>
<proteinExistence type="predicted"/>